<reference evidence="8 9" key="1">
    <citation type="submission" date="2018-11" db="EMBL/GenBank/DDBJ databases">
        <authorList>
            <person name="Criscuolo A."/>
        </authorList>
    </citation>
    <scope>NUCLEOTIDE SEQUENCE [LARGE SCALE GENOMIC DNA]</scope>
    <source>
        <strain evidence="8">AT11b</strain>
    </source>
</reference>
<proteinExistence type="predicted"/>
<dbReference type="RefSeq" id="WP_124090604.1">
    <property type="nucleotide sequence ID" value="NZ_CBCRYA010000012.1"/>
</dbReference>
<dbReference type="Proteomes" id="UP000280861">
    <property type="component" value="Unassembled WGS sequence"/>
</dbReference>
<dbReference type="OrthoDB" id="4612864at2"/>
<protein>
    <submittedName>
        <fullName evidence="8">Major Facilitator Superfamily protein</fullName>
    </submittedName>
</protein>
<feature type="transmembrane region" description="Helical" evidence="6">
    <location>
        <begin position="95"/>
        <end position="118"/>
    </location>
</feature>
<dbReference type="Gene3D" id="1.20.1250.20">
    <property type="entry name" value="MFS general substrate transporter like domains"/>
    <property type="match status" value="1"/>
</dbReference>
<evidence type="ECO:0000313" key="9">
    <source>
        <dbReference type="Proteomes" id="UP000280861"/>
    </source>
</evidence>
<evidence type="ECO:0000256" key="5">
    <source>
        <dbReference type="ARBA" id="ARBA00023136"/>
    </source>
</evidence>
<keyword evidence="3 6" id="KW-0812">Transmembrane</keyword>
<dbReference type="InterPro" id="IPR050189">
    <property type="entry name" value="MFS_Efflux_Transporters"/>
</dbReference>
<comment type="subcellular location">
    <subcellularLocation>
        <location evidence="1">Cell membrane</location>
        <topology evidence="1">Multi-pass membrane protein</topology>
    </subcellularLocation>
</comment>
<dbReference type="EMBL" id="UXAU01000011">
    <property type="protein sequence ID" value="VDC20851.1"/>
    <property type="molecule type" value="Genomic_DNA"/>
</dbReference>
<evidence type="ECO:0000256" key="4">
    <source>
        <dbReference type="ARBA" id="ARBA00022989"/>
    </source>
</evidence>
<feature type="transmembrane region" description="Helical" evidence="6">
    <location>
        <begin position="281"/>
        <end position="311"/>
    </location>
</feature>
<accession>A0A3P5WMM2</accession>
<evidence type="ECO:0000313" key="8">
    <source>
        <dbReference type="EMBL" id="VDC20851.1"/>
    </source>
</evidence>
<feature type="transmembrane region" description="Helical" evidence="6">
    <location>
        <begin position="167"/>
        <end position="189"/>
    </location>
</feature>
<feature type="transmembrane region" description="Helical" evidence="6">
    <location>
        <begin position="7"/>
        <end position="28"/>
    </location>
</feature>
<gene>
    <name evidence="8" type="ORF">PSET11_00600</name>
</gene>
<keyword evidence="5 6" id="KW-0472">Membrane</keyword>
<dbReference type="PANTHER" id="PTHR43124:SF3">
    <property type="entry name" value="CHLORAMPHENICOL EFFLUX PUMP RV0191"/>
    <property type="match status" value="1"/>
</dbReference>
<name>A0A3P5WMM2_9MICC</name>
<evidence type="ECO:0000256" key="2">
    <source>
        <dbReference type="ARBA" id="ARBA00022475"/>
    </source>
</evidence>
<evidence type="ECO:0000256" key="1">
    <source>
        <dbReference type="ARBA" id="ARBA00004651"/>
    </source>
</evidence>
<keyword evidence="9" id="KW-1185">Reference proteome</keyword>
<feature type="transmembrane region" description="Helical" evidence="6">
    <location>
        <begin position="323"/>
        <end position="341"/>
    </location>
</feature>
<dbReference type="InterPro" id="IPR020846">
    <property type="entry name" value="MFS_dom"/>
</dbReference>
<keyword evidence="4 6" id="KW-1133">Transmembrane helix</keyword>
<feature type="transmembrane region" description="Helical" evidence="6">
    <location>
        <begin position="247"/>
        <end position="269"/>
    </location>
</feature>
<feature type="transmembrane region" description="Helical" evidence="6">
    <location>
        <begin position="40"/>
        <end position="58"/>
    </location>
</feature>
<feature type="transmembrane region" description="Helical" evidence="6">
    <location>
        <begin position="220"/>
        <end position="241"/>
    </location>
</feature>
<feature type="transmembrane region" description="Helical" evidence="6">
    <location>
        <begin position="353"/>
        <end position="386"/>
    </location>
</feature>
<dbReference type="InterPro" id="IPR036259">
    <property type="entry name" value="MFS_trans_sf"/>
</dbReference>
<evidence type="ECO:0000259" key="7">
    <source>
        <dbReference type="PROSITE" id="PS50850"/>
    </source>
</evidence>
<dbReference type="GO" id="GO:0005886">
    <property type="term" value="C:plasma membrane"/>
    <property type="evidence" value="ECO:0007669"/>
    <property type="project" value="UniProtKB-SubCell"/>
</dbReference>
<sequence length="403" mass="40685">MSPPRWRVALSAQAILAQAAWVGIRLIIGYRALSLGADPVFLGLLASSFALPALLAAFPAGRLADRLGGTAMAFTGLLLAIAGTALMLVVPGLPILLLASAVIGLGHLMVMVGQQAFVAHASDAGTRDGAFGTLTAAASIGQLVGPPAVTLVAVVGLPADSPPDTTLGLLVCLTFSVLATPAFLFLRHVDATLRRDRRRVAAPQASAATVLRTPGLWRSLVVSGAVLVTVDLMYAFVPVWAAEQNVSAPIVGLLLAVRAAVSVASRFGLTRLIAIFGRKAMLMVSIAAAALALTALPLVGAAGALAVMIGLGIGLGIPQPLTMAWVVALTSSSSHGAVLGLRMSVNRLAQVTLPVAVGAVAAPLGVLGIFWANAALLLGAVVVVAGSDAGGRPTQQPEPDQPS</sequence>
<keyword evidence="2" id="KW-1003">Cell membrane</keyword>
<dbReference type="Pfam" id="PF07690">
    <property type="entry name" value="MFS_1"/>
    <property type="match status" value="1"/>
</dbReference>
<dbReference type="GO" id="GO:0022857">
    <property type="term" value="F:transmembrane transporter activity"/>
    <property type="evidence" value="ECO:0007669"/>
    <property type="project" value="InterPro"/>
</dbReference>
<feature type="transmembrane region" description="Helical" evidence="6">
    <location>
        <begin position="70"/>
        <end position="89"/>
    </location>
</feature>
<dbReference type="InterPro" id="IPR011701">
    <property type="entry name" value="MFS"/>
</dbReference>
<feature type="domain" description="Major facilitator superfamily (MFS) profile" evidence="7">
    <location>
        <begin position="1"/>
        <end position="392"/>
    </location>
</feature>
<evidence type="ECO:0000256" key="3">
    <source>
        <dbReference type="ARBA" id="ARBA00022692"/>
    </source>
</evidence>
<organism evidence="8 9">
    <name type="scientific">Arthrobacter ulcerisalmonis</name>
    <dbReference type="NCBI Taxonomy" id="2483813"/>
    <lineage>
        <taxon>Bacteria</taxon>
        <taxon>Bacillati</taxon>
        <taxon>Actinomycetota</taxon>
        <taxon>Actinomycetes</taxon>
        <taxon>Micrococcales</taxon>
        <taxon>Micrococcaceae</taxon>
        <taxon>Arthrobacter</taxon>
    </lineage>
</organism>
<dbReference type="PANTHER" id="PTHR43124">
    <property type="entry name" value="PURINE EFFLUX PUMP PBUE"/>
    <property type="match status" value="1"/>
</dbReference>
<dbReference type="AlphaFoldDB" id="A0A3P5WMM2"/>
<dbReference type="SUPFAM" id="SSF103473">
    <property type="entry name" value="MFS general substrate transporter"/>
    <property type="match status" value="1"/>
</dbReference>
<dbReference type="PROSITE" id="PS50850">
    <property type="entry name" value="MFS"/>
    <property type="match status" value="1"/>
</dbReference>
<evidence type="ECO:0000256" key="6">
    <source>
        <dbReference type="SAM" id="Phobius"/>
    </source>
</evidence>
<feature type="transmembrane region" description="Helical" evidence="6">
    <location>
        <begin position="130"/>
        <end position="155"/>
    </location>
</feature>